<accession>A0AAV1A050</accession>
<keyword evidence="1" id="KW-0934">Plastid</keyword>
<dbReference type="Pfam" id="PF01103">
    <property type="entry name" value="Omp85"/>
    <property type="match status" value="1"/>
</dbReference>
<keyword evidence="6" id="KW-1185">Reference proteome</keyword>
<dbReference type="GO" id="GO:1901002">
    <property type="term" value="P:positive regulation of response to salt stress"/>
    <property type="evidence" value="ECO:0007669"/>
    <property type="project" value="EnsemblPlants"/>
</dbReference>
<dbReference type="GO" id="GO:0031625">
    <property type="term" value="F:ubiquitin protein ligase binding"/>
    <property type="evidence" value="ECO:0007669"/>
    <property type="project" value="EnsemblPlants"/>
</dbReference>
<feature type="domain" description="Bacterial surface antigen (D15)" evidence="4">
    <location>
        <begin position="104"/>
        <end position="394"/>
    </location>
</feature>
<sequence length="398" mass="44131">MDDQHKGTLNNIKTCNVKLESLESQNTNNTIFLFAFIILLKNGSSQKHPAGKSKLDIGVNFIQKLCDSYVLSHLNPFSLASGSLCLKHPDIFHNNDMLDIMWHRGLYDSNLLIGYRNPKPLCHGQHSLTLQHSISPEVRIHGIPMNNFSQSASQGLSFSKLSIGLDFDEPSTSKWRTSTGVQFKHLHFINDCDQSISRDLDGFPVTCSGESYDNMIVADQKTQFEDINYHSFNHFNLQMEQGLSLRPNLLTFNRLKFFASNGFKLGPVVFSSRLTGGSIVGSFGPHQAFTIGGANSVRGYGEGAVGCGQSCLISKIEMAILLNEKVTNVFFLDSGSDLRSSHRVPGNPGQRQSKPGYGYGIGCGIRFKTKLARIKLDYAINAFQQRSFYFGISNNLAI</sequence>
<comment type="subcellular location">
    <subcellularLocation>
        <location evidence="3">Plastid</location>
        <location evidence="3">Chloroplast outer membrane</location>
    </subcellularLocation>
</comment>
<dbReference type="GO" id="GO:0015267">
    <property type="term" value="F:channel activity"/>
    <property type="evidence" value="ECO:0007669"/>
    <property type="project" value="EnsemblPlants"/>
</dbReference>
<dbReference type="GO" id="GO:0030162">
    <property type="term" value="P:regulation of proteolysis"/>
    <property type="evidence" value="ECO:0007669"/>
    <property type="project" value="EnsemblPlants"/>
</dbReference>
<dbReference type="GO" id="GO:0009793">
    <property type="term" value="P:embryo development ending in seed dormancy"/>
    <property type="evidence" value="ECO:0007669"/>
    <property type="project" value="TreeGrafter"/>
</dbReference>
<dbReference type="FunFam" id="2.40.160.50:FF:000007">
    <property type="entry name" value="Outer envelope protein 80, chloroplastic"/>
    <property type="match status" value="1"/>
</dbReference>
<organism evidence="5 6">
    <name type="scientific">Vicia faba</name>
    <name type="common">Broad bean</name>
    <name type="synonym">Faba vulgaris</name>
    <dbReference type="NCBI Taxonomy" id="3906"/>
    <lineage>
        <taxon>Eukaryota</taxon>
        <taxon>Viridiplantae</taxon>
        <taxon>Streptophyta</taxon>
        <taxon>Embryophyta</taxon>
        <taxon>Tracheophyta</taxon>
        <taxon>Spermatophyta</taxon>
        <taxon>Magnoliopsida</taxon>
        <taxon>eudicotyledons</taxon>
        <taxon>Gunneridae</taxon>
        <taxon>Pentapetalae</taxon>
        <taxon>rosids</taxon>
        <taxon>fabids</taxon>
        <taxon>Fabales</taxon>
        <taxon>Fabaceae</taxon>
        <taxon>Papilionoideae</taxon>
        <taxon>50 kb inversion clade</taxon>
        <taxon>NPAAA clade</taxon>
        <taxon>Hologalegina</taxon>
        <taxon>IRL clade</taxon>
        <taxon>Fabeae</taxon>
        <taxon>Vicia</taxon>
    </lineage>
</organism>
<evidence type="ECO:0000256" key="2">
    <source>
        <dbReference type="ARBA" id="ARBA00023136"/>
    </source>
</evidence>
<dbReference type="InterPro" id="IPR039910">
    <property type="entry name" value="D15-like"/>
</dbReference>
<dbReference type="Gene3D" id="2.40.160.50">
    <property type="entry name" value="membrane protein fhac: a member of the omp85/tpsb transporter family"/>
    <property type="match status" value="1"/>
</dbReference>
<dbReference type="PANTHER" id="PTHR12815">
    <property type="entry name" value="SORTING AND ASSEMBLY MACHINERY SAMM50 PROTEIN FAMILY MEMBER"/>
    <property type="match status" value="1"/>
</dbReference>
<proteinExistence type="predicted"/>
<dbReference type="InterPro" id="IPR000184">
    <property type="entry name" value="Bac_surfAg_D15"/>
</dbReference>
<reference evidence="5 6" key="1">
    <citation type="submission" date="2023-01" db="EMBL/GenBank/DDBJ databases">
        <authorList>
            <person name="Kreplak J."/>
        </authorList>
    </citation>
    <scope>NUCLEOTIDE SEQUENCE [LARGE SCALE GENOMIC DNA]</scope>
</reference>
<keyword evidence="2" id="KW-0472">Membrane</keyword>
<evidence type="ECO:0000256" key="1">
    <source>
        <dbReference type="ARBA" id="ARBA00022805"/>
    </source>
</evidence>
<dbReference type="GO" id="GO:0009707">
    <property type="term" value="C:chloroplast outer membrane"/>
    <property type="evidence" value="ECO:0007669"/>
    <property type="project" value="UniProtKB-SubCell"/>
</dbReference>
<dbReference type="GO" id="GO:0009658">
    <property type="term" value="P:chloroplast organization"/>
    <property type="evidence" value="ECO:0007669"/>
    <property type="project" value="TreeGrafter"/>
</dbReference>
<dbReference type="Proteomes" id="UP001157006">
    <property type="component" value="Chromosome 3"/>
</dbReference>
<keyword evidence="1" id="KW-1002">Plastid outer membrane</keyword>
<evidence type="ECO:0000313" key="6">
    <source>
        <dbReference type="Proteomes" id="UP001157006"/>
    </source>
</evidence>
<dbReference type="GO" id="GO:0032991">
    <property type="term" value="C:protein-containing complex"/>
    <property type="evidence" value="ECO:0007669"/>
    <property type="project" value="EnsemblPlants"/>
</dbReference>
<evidence type="ECO:0000259" key="4">
    <source>
        <dbReference type="Pfam" id="PF01103"/>
    </source>
</evidence>
<dbReference type="GO" id="GO:1900057">
    <property type="term" value="P:positive regulation of leaf senescence"/>
    <property type="evidence" value="ECO:0007669"/>
    <property type="project" value="EnsemblPlants"/>
</dbReference>
<dbReference type="AlphaFoldDB" id="A0AAV1A050"/>
<evidence type="ECO:0000313" key="5">
    <source>
        <dbReference type="EMBL" id="CAI8602868.1"/>
    </source>
</evidence>
<name>A0AAV1A050_VICFA</name>
<evidence type="ECO:0000256" key="3">
    <source>
        <dbReference type="ARBA" id="ARBA00024013"/>
    </source>
</evidence>
<dbReference type="PANTHER" id="PTHR12815:SF39">
    <property type="entry name" value="OUTER MEMBRANE OMP85 FAMILY PROTEIN"/>
    <property type="match status" value="1"/>
</dbReference>
<gene>
    <name evidence="5" type="ORF">VFH_III060560</name>
</gene>
<protein>
    <recommendedName>
        <fullName evidence="4">Bacterial surface antigen (D15) domain-containing protein</fullName>
    </recommendedName>
</protein>
<dbReference type="EMBL" id="OX451738">
    <property type="protein sequence ID" value="CAI8602868.1"/>
    <property type="molecule type" value="Genomic_DNA"/>
</dbReference>